<accession>A0A382F1L4</accession>
<feature type="non-terminal residue" evidence="5">
    <location>
        <position position="176"/>
    </location>
</feature>
<sequence length="176" mass="18230">MKGVVFLGDSEVEVRDFPTPEPGAGQVVIQMKVGGLCGSDLHKYHSSREWAAGREGMISGHEPAGVVAAVGSNVDNVSEGDRVCVYHRTGCGYCVECVSGTPAHCPTGGAFGRTQDGSHADYMLTEARFCLPLPESLSFEVGTQLACTAGTAFAAARKIPGHAGDPYVVFGLGPVG</sequence>
<evidence type="ECO:0000256" key="2">
    <source>
        <dbReference type="ARBA" id="ARBA00022833"/>
    </source>
</evidence>
<reference evidence="5" key="1">
    <citation type="submission" date="2018-05" db="EMBL/GenBank/DDBJ databases">
        <authorList>
            <person name="Lanie J.A."/>
            <person name="Ng W.-L."/>
            <person name="Kazmierczak K.M."/>
            <person name="Andrzejewski T.M."/>
            <person name="Davidsen T.M."/>
            <person name="Wayne K.J."/>
            <person name="Tettelin H."/>
            <person name="Glass J.I."/>
            <person name="Rusch D."/>
            <person name="Podicherti R."/>
            <person name="Tsui H.-C.T."/>
            <person name="Winkler M.E."/>
        </authorList>
    </citation>
    <scope>NUCLEOTIDE SEQUENCE</scope>
</reference>
<protein>
    <recommendedName>
        <fullName evidence="4">Alcohol dehydrogenase-like N-terminal domain-containing protein</fullName>
    </recommendedName>
</protein>
<dbReference type="Pfam" id="PF08240">
    <property type="entry name" value="ADH_N"/>
    <property type="match status" value="1"/>
</dbReference>
<organism evidence="5">
    <name type="scientific">marine metagenome</name>
    <dbReference type="NCBI Taxonomy" id="408172"/>
    <lineage>
        <taxon>unclassified sequences</taxon>
        <taxon>metagenomes</taxon>
        <taxon>ecological metagenomes</taxon>
    </lineage>
</organism>
<keyword evidence="3" id="KW-0560">Oxidoreductase</keyword>
<dbReference type="EMBL" id="UINC01047362">
    <property type="protein sequence ID" value="SVB56545.1"/>
    <property type="molecule type" value="Genomic_DNA"/>
</dbReference>
<dbReference type="GO" id="GO:0008270">
    <property type="term" value="F:zinc ion binding"/>
    <property type="evidence" value="ECO:0007669"/>
    <property type="project" value="InterPro"/>
</dbReference>
<dbReference type="InterPro" id="IPR011032">
    <property type="entry name" value="GroES-like_sf"/>
</dbReference>
<dbReference type="SUPFAM" id="SSF50129">
    <property type="entry name" value="GroES-like"/>
    <property type="match status" value="1"/>
</dbReference>
<dbReference type="PANTHER" id="PTHR43401">
    <property type="entry name" value="L-THREONINE 3-DEHYDROGENASE"/>
    <property type="match status" value="1"/>
</dbReference>
<gene>
    <name evidence="5" type="ORF">METZ01_LOCUS209399</name>
</gene>
<dbReference type="GO" id="GO:0016491">
    <property type="term" value="F:oxidoreductase activity"/>
    <property type="evidence" value="ECO:0007669"/>
    <property type="project" value="UniProtKB-KW"/>
</dbReference>
<proteinExistence type="predicted"/>
<dbReference type="PROSITE" id="PS00059">
    <property type="entry name" value="ADH_ZINC"/>
    <property type="match status" value="1"/>
</dbReference>
<evidence type="ECO:0000256" key="1">
    <source>
        <dbReference type="ARBA" id="ARBA00022723"/>
    </source>
</evidence>
<keyword evidence="2" id="KW-0862">Zinc</keyword>
<keyword evidence="1" id="KW-0479">Metal-binding</keyword>
<dbReference type="AlphaFoldDB" id="A0A382F1L4"/>
<dbReference type="InterPro" id="IPR002328">
    <property type="entry name" value="ADH_Zn_CS"/>
</dbReference>
<dbReference type="InterPro" id="IPR050129">
    <property type="entry name" value="Zn_alcohol_dh"/>
</dbReference>
<evidence type="ECO:0000313" key="5">
    <source>
        <dbReference type="EMBL" id="SVB56545.1"/>
    </source>
</evidence>
<evidence type="ECO:0000256" key="3">
    <source>
        <dbReference type="ARBA" id="ARBA00023002"/>
    </source>
</evidence>
<dbReference type="InterPro" id="IPR013154">
    <property type="entry name" value="ADH-like_N"/>
</dbReference>
<dbReference type="Gene3D" id="3.90.180.10">
    <property type="entry name" value="Medium-chain alcohol dehydrogenases, catalytic domain"/>
    <property type="match status" value="1"/>
</dbReference>
<feature type="domain" description="Alcohol dehydrogenase-like N-terminal" evidence="4">
    <location>
        <begin position="23"/>
        <end position="135"/>
    </location>
</feature>
<name>A0A382F1L4_9ZZZZ</name>
<evidence type="ECO:0000259" key="4">
    <source>
        <dbReference type="Pfam" id="PF08240"/>
    </source>
</evidence>
<dbReference type="PANTHER" id="PTHR43401:SF2">
    <property type="entry name" value="L-THREONINE 3-DEHYDROGENASE"/>
    <property type="match status" value="1"/>
</dbReference>